<dbReference type="EMBL" id="JACBAZ010000003">
    <property type="protein sequence ID" value="NWK55906.1"/>
    <property type="molecule type" value="Genomic_DNA"/>
</dbReference>
<reference evidence="2 3" key="1">
    <citation type="submission" date="2020-07" db="EMBL/GenBank/DDBJ databases">
        <title>Roseicoccus Jingziensis gen. nov., sp. nov., isolated from coastal seawater.</title>
        <authorList>
            <person name="Feng X."/>
        </authorList>
    </citation>
    <scope>NUCLEOTIDE SEQUENCE [LARGE SCALE GENOMIC DNA]</scope>
    <source>
        <strain evidence="2 3">N1E253</strain>
    </source>
</reference>
<comment type="caution">
    <text evidence="2">The sequence shown here is derived from an EMBL/GenBank/DDBJ whole genome shotgun (WGS) entry which is preliminary data.</text>
</comment>
<gene>
    <name evidence="2" type="ORF">HW115_09805</name>
</gene>
<keyword evidence="3" id="KW-1185">Reference proteome</keyword>
<evidence type="ECO:0000259" key="1">
    <source>
        <dbReference type="Pfam" id="PF09423"/>
    </source>
</evidence>
<dbReference type="RefSeq" id="WP_178932442.1">
    <property type="nucleotide sequence ID" value="NZ_JACBAZ010000003.1"/>
</dbReference>
<dbReference type="Gene3D" id="3.60.21.70">
    <property type="entry name" value="PhoD-like phosphatase"/>
    <property type="match status" value="1"/>
</dbReference>
<dbReference type="InterPro" id="IPR018946">
    <property type="entry name" value="PhoD-like_MPP"/>
</dbReference>
<dbReference type="Pfam" id="PF09423">
    <property type="entry name" value="PhoD"/>
    <property type="match status" value="1"/>
</dbReference>
<dbReference type="SUPFAM" id="SSF56300">
    <property type="entry name" value="Metallo-dependent phosphatases"/>
    <property type="match status" value="1"/>
</dbReference>
<dbReference type="Proteomes" id="UP000557872">
    <property type="component" value="Unassembled WGS sequence"/>
</dbReference>
<accession>A0A851GER1</accession>
<organism evidence="2 3">
    <name type="scientific">Oceaniferula marina</name>
    <dbReference type="NCBI Taxonomy" id="2748318"/>
    <lineage>
        <taxon>Bacteria</taxon>
        <taxon>Pseudomonadati</taxon>
        <taxon>Verrucomicrobiota</taxon>
        <taxon>Verrucomicrobiia</taxon>
        <taxon>Verrucomicrobiales</taxon>
        <taxon>Verrucomicrobiaceae</taxon>
        <taxon>Oceaniferula</taxon>
    </lineage>
</organism>
<protein>
    <recommendedName>
        <fullName evidence="1">PhoD-like phosphatase metallophosphatase domain-containing protein</fullName>
    </recommendedName>
</protein>
<evidence type="ECO:0000313" key="3">
    <source>
        <dbReference type="Proteomes" id="UP000557872"/>
    </source>
</evidence>
<feature type="domain" description="PhoD-like phosphatase metallophosphatase" evidence="1">
    <location>
        <begin position="396"/>
        <end position="656"/>
    </location>
</feature>
<name>A0A851GER1_9BACT</name>
<sequence>MNHLITTISAVIALTASSTASPDFKLDWDQTPDQQWTGPSTWANRLQDWNVHQNRVECTPNRNLPMRTLHLLSHDVEAANGSIELNVDLGRLDQETTQATGGAAGFLIGAGRGKMDYRAASIVHQVPGPGAGLFTGVDLQGRVFIHDNELGVYGYDDLKPLAQSKAQPKLSSGTVKLSCSATKQSNGTWKIEVTAKSADGKQSSTVSGEVPEERILGNLALVANPGGKNKDYARFWFDNWAGKGEGLKAHTDRSFGPVAGTQYTVSRRILKINAQMVPLPAKRLKGAILEVKKDGKWQKIATTDIDPVSFTALFRVENWDDTQDVPYRVTAPMPASDEQAWGGTIRRNPREKEEFAVAAFTGNHNFCKQIAAGPRHNKGRKGSWIEGSWFPHADLVDSISAQNPDLLFFSGDQVYEAASPSFPDRAAAELDYLYKWYLYVWAFRDLTCDIPTVSIPDDHDVFQGNFWGQGGRAAKRQNDGGYVYPAEFVKMVERTQTDNLPDPYDPTPVEQGIGVYYTGLNWGPMSFAIIEDRKFKTGPDSDEVKSGDKSKLVLLGGRQMKFLNEWVGDWSDGAAMKASLTATIFAQLHTWRNKDGSIEQDKDTNGWPVAGRNEALRSLRKGYTLMIGGDQHLATTAHHGVDEFGDSGWSICVPSIANYFPRSWKPIKAGMNRKPGQPEWAGDHHDSWGNKVSMYAVANPGKESGHKPELLHDRVPGYGIIRFNQKTRNIEMANWPRYATVGKGEPYEGWPVTVSQQSNYGRNPVAYLPEIFSEKTNPVVKVIEKKSGELVYALRINGNKFTPGVFAEGEYTVKVGEPDTKEWAVLSVKTGAKQETINLGENDFDAE</sequence>
<dbReference type="AlphaFoldDB" id="A0A851GER1"/>
<evidence type="ECO:0000313" key="2">
    <source>
        <dbReference type="EMBL" id="NWK55906.1"/>
    </source>
</evidence>
<proteinExistence type="predicted"/>
<dbReference type="InterPro" id="IPR029052">
    <property type="entry name" value="Metallo-depent_PP-like"/>
</dbReference>
<dbReference type="InterPro" id="IPR038607">
    <property type="entry name" value="PhoD-like_sf"/>
</dbReference>